<proteinExistence type="predicted"/>
<keyword evidence="2" id="KW-0732">Signal</keyword>
<name>A0AAV5N4N3_9GAMM</name>
<dbReference type="PANTHER" id="PTHR43798:SF31">
    <property type="entry name" value="AB HYDROLASE SUPERFAMILY PROTEIN YCLE"/>
    <property type="match status" value="1"/>
</dbReference>
<gene>
    <name evidence="4" type="ORF">SOASR030_28210</name>
</gene>
<feature type="domain" description="AB hydrolase-1" evidence="3">
    <location>
        <begin position="48"/>
        <end position="291"/>
    </location>
</feature>
<evidence type="ECO:0000313" key="4">
    <source>
        <dbReference type="EMBL" id="GKX56709.1"/>
    </source>
</evidence>
<keyword evidence="5" id="KW-1185">Reference proteome</keyword>
<accession>A0AAV5N4N3</accession>
<dbReference type="SUPFAM" id="SSF53474">
    <property type="entry name" value="alpha/beta-Hydrolases"/>
    <property type="match status" value="1"/>
</dbReference>
<keyword evidence="1 4" id="KW-0378">Hydrolase</keyword>
<sequence length="300" mass="33513">MFRRILFLVIGILCFHSPMALANQTLSGAIFIKQDPVLVKAEGQGSDIILIPGLASSHEVWSSLANRLRENHRLHQIQIAGFAGLPAATDSDGQVIVPTADAIADYIQKNDIKAPIIIGHSLGGEVALVLGARYPEWVERLIIVDALPFYSLYFNPRATSENVRPSALAFKNRLMATPPEQAEAFHAKSIARLTKTEAVKPALITAALQSDRETVANATYELMTTDLRPELEYITAKVNVIYAYDPLFGIPASHVDMLFRNVYGSVRNIQFKRIDNSFHFIMFDQPERFEQAVIEFIYRE</sequence>
<dbReference type="InterPro" id="IPR000073">
    <property type="entry name" value="AB_hydrolase_1"/>
</dbReference>
<dbReference type="AlphaFoldDB" id="A0AAV5N4N3"/>
<evidence type="ECO:0000259" key="3">
    <source>
        <dbReference type="Pfam" id="PF12697"/>
    </source>
</evidence>
<dbReference type="Proteomes" id="UP001058124">
    <property type="component" value="Unassembled WGS sequence"/>
</dbReference>
<evidence type="ECO:0000256" key="2">
    <source>
        <dbReference type="SAM" id="SignalP"/>
    </source>
</evidence>
<feature type="signal peptide" evidence="2">
    <location>
        <begin position="1"/>
        <end position="22"/>
    </location>
</feature>
<dbReference type="InterPro" id="IPR050266">
    <property type="entry name" value="AB_hydrolase_sf"/>
</dbReference>
<protein>
    <submittedName>
        <fullName evidence="4">Alpha/beta hydrolase</fullName>
    </submittedName>
</protein>
<evidence type="ECO:0000256" key="1">
    <source>
        <dbReference type="ARBA" id="ARBA00022801"/>
    </source>
</evidence>
<dbReference type="GO" id="GO:0016020">
    <property type="term" value="C:membrane"/>
    <property type="evidence" value="ECO:0007669"/>
    <property type="project" value="TreeGrafter"/>
</dbReference>
<dbReference type="Gene3D" id="3.40.50.1820">
    <property type="entry name" value="alpha/beta hydrolase"/>
    <property type="match status" value="1"/>
</dbReference>
<dbReference type="PANTHER" id="PTHR43798">
    <property type="entry name" value="MONOACYLGLYCEROL LIPASE"/>
    <property type="match status" value="1"/>
</dbReference>
<comment type="caution">
    <text evidence="4">The sequence shown here is derived from an EMBL/GenBank/DDBJ whole genome shotgun (WGS) entry which is preliminary data.</text>
</comment>
<dbReference type="EMBL" id="BRLH01000007">
    <property type="protein sequence ID" value="GKX56709.1"/>
    <property type="molecule type" value="Genomic_DNA"/>
</dbReference>
<reference evidence="4" key="1">
    <citation type="submission" date="2022-06" db="EMBL/GenBank/DDBJ databases">
        <title>Draft genome sequences of Leminorella grimontii str. JCM5902.</title>
        <authorList>
            <person name="Wakabayashi Y."/>
            <person name="Kojima K."/>
        </authorList>
    </citation>
    <scope>NUCLEOTIDE SEQUENCE</scope>
    <source>
        <strain evidence="4">JCM 5902</strain>
    </source>
</reference>
<dbReference type="Pfam" id="PF12697">
    <property type="entry name" value="Abhydrolase_6"/>
    <property type="match status" value="1"/>
</dbReference>
<organism evidence="4 5">
    <name type="scientific">Leminorella grimontii</name>
    <dbReference type="NCBI Taxonomy" id="82981"/>
    <lineage>
        <taxon>Bacteria</taxon>
        <taxon>Pseudomonadati</taxon>
        <taxon>Pseudomonadota</taxon>
        <taxon>Gammaproteobacteria</taxon>
        <taxon>Enterobacterales</taxon>
        <taxon>Budviciaceae</taxon>
        <taxon>Leminorella</taxon>
    </lineage>
</organism>
<evidence type="ECO:0000313" key="5">
    <source>
        <dbReference type="Proteomes" id="UP001058124"/>
    </source>
</evidence>
<dbReference type="InterPro" id="IPR029058">
    <property type="entry name" value="AB_hydrolase_fold"/>
</dbReference>
<dbReference type="RefSeq" id="WP_027276132.1">
    <property type="nucleotide sequence ID" value="NZ_BRLH01000007.1"/>
</dbReference>
<dbReference type="GO" id="GO:0016787">
    <property type="term" value="F:hydrolase activity"/>
    <property type="evidence" value="ECO:0007669"/>
    <property type="project" value="UniProtKB-KW"/>
</dbReference>
<feature type="chain" id="PRO_5043686094" evidence="2">
    <location>
        <begin position="23"/>
        <end position="300"/>
    </location>
</feature>